<keyword evidence="1" id="KW-0812">Transmembrane</keyword>
<evidence type="ECO:0000313" key="3">
    <source>
        <dbReference type="EMBL" id="BAJ50966.1"/>
    </source>
</evidence>
<organism evidence="2 4">
    <name type="scientific">Caldiarchaeum subterraneum</name>
    <dbReference type="NCBI Taxonomy" id="311458"/>
    <lineage>
        <taxon>Archaea</taxon>
        <taxon>Nitrososphaerota</taxon>
        <taxon>Candidatus Caldarchaeales</taxon>
        <taxon>Candidatus Caldarchaeaceae</taxon>
        <taxon>Candidatus Caldarchaeum</taxon>
    </lineage>
</organism>
<proteinExistence type="predicted"/>
<reference evidence="2 4" key="2">
    <citation type="journal article" date="2011" name="Nucleic Acids Res.">
        <title>Insights into the evolution of Archaea and eukaryotic protein modifier systems revealed by the genome of a novel archaeal group.</title>
        <authorList>
            <person name="Nunoura T."/>
            <person name="Takaki Y."/>
            <person name="Kakuta J."/>
            <person name="Nishi S."/>
            <person name="Sugahara J."/>
            <person name="Kazama H."/>
            <person name="Chee G."/>
            <person name="Hattori M."/>
            <person name="Kanai A."/>
            <person name="Atomi H."/>
            <person name="Takai K."/>
            <person name="Takami H."/>
        </authorList>
    </citation>
    <scope>NUCLEOTIDE SEQUENCE [LARGE SCALE GENOMIC DNA]</scope>
</reference>
<keyword evidence="1" id="KW-1133">Transmembrane helix</keyword>
<dbReference type="EMBL" id="AP011857">
    <property type="protein sequence ID" value="BAJ48173.1"/>
    <property type="molecule type" value="Genomic_DNA"/>
</dbReference>
<sequence length="146" mass="15816">MVMNLRAVLLAFLGVSIILRGLILASDGLLWYDNPVNGHGYALVVFTLVDVILLGLVAIGRGVGAVLVWAVLQTLALLLNPLTAFTINISPMEFALYLYGITPIGSTSSFSCPLLCPPFRYSYIILLIVQIAMAVTAFQLRKMMGK</sequence>
<dbReference type="BioCyc" id="CCAL311458:G131R-1124-MONOMER"/>
<feature type="transmembrane region" description="Helical" evidence="1">
    <location>
        <begin position="41"/>
        <end position="59"/>
    </location>
</feature>
<evidence type="ECO:0000313" key="2">
    <source>
        <dbReference type="EMBL" id="BAJ48173.1"/>
    </source>
</evidence>
<dbReference type="Proteomes" id="UP000008120">
    <property type="component" value="Chromosome"/>
</dbReference>
<gene>
    <name evidence="3" type="ORF">CSUB_C1114</name>
    <name evidence="2" type="ORF">HGMM_F33A05C12</name>
</gene>
<evidence type="ECO:0000313" key="4">
    <source>
        <dbReference type="Proteomes" id="UP000008120"/>
    </source>
</evidence>
<dbReference type="AlphaFoldDB" id="E6N7A4"/>
<keyword evidence="1" id="KW-0472">Membrane</keyword>
<feature type="transmembrane region" description="Helical" evidence="1">
    <location>
        <begin position="121"/>
        <end position="140"/>
    </location>
</feature>
<dbReference type="EMBL" id="BA000048">
    <property type="protein sequence ID" value="BAJ50966.1"/>
    <property type="molecule type" value="Genomic_DNA"/>
</dbReference>
<evidence type="ECO:0000256" key="1">
    <source>
        <dbReference type="SAM" id="Phobius"/>
    </source>
</evidence>
<name>E6N7A4_CALS0</name>
<dbReference type="STRING" id="311458.CSUB_C1114"/>
<feature type="transmembrane region" description="Helical" evidence="1">
    <location>
        <begin position="66"/>
        <end position="89"/>
    </location>
</feature>
<dbReference type="KEGG" id="csu:CSUB_C1114"/>
<reference evidence="2 4" key="1">
    <citation type="journal article" date="2005" name="Environ. Microbiol.">
        <title>Genetic and functional properties of uncultivated thermophilic crenarchaeotes from a subsurface gold mine as revealed by analysis of genome fragments.</title>
        <authorList>
            <person name="Nunoura T."/>
            <person name="Hirayama H."/>
            <person name="Takami H."/>
            <person name="Oida H."/>
            <person name="Nishi S."/>
            <person name="Shimamura S."/>
            <person name="Suzuki Y."/>
            <person name="Inagaki F."/>
            <person name="Takai K."/>
            <person name="Nealson K.H."/>
            <person name="Horikoshi K."/>
        </authorList>
    </citation>
    <scope>NUCLEOTIDE SEQUENCE [LARGE SCALE GENOMIC DNA]</scope>
</reference>
<protein>
    <submittedName>
        <fullName evidence="2">Uncharacterized protein</fullName>
    </submittedName>
</protein>
<accession>E6N7A4</accession>